<dbReference type="FunFam" id="3.30.300.30:FF:000015">
    <property type="entry name" value="Nonribosomal peptide synthase SidD"/>
    <property type="match status" value="3"/>
</dbReference>
<proteinExistence type="predicted"/>
<dbReference type="GO" id="GO:0031177">
    <property type="term" value="F:phosphopantetheine binding"/>
    <property type="evidence" value="ECO:0007669"/>
    <property type="project" value="InterPro"/>
</dbReference>
<dbReference type="Pfam" id="PF00550">
    <property type="entry name" value="PP-binding"/>
    <property type="match status" value="6"/>
</dbReference>
<dbReference type="GO" id="GO:0043041">
    <property type="term" value="P:amino acid activation for nonribosomal peptide biosynthetic process"/>
    <property type="evidence" value="ECO:0007669"/>
    <property type="project" value="TreeGrafter"/>
</dbReference>
<dbReference type="Pfam" id="PF00668">
    <property type="entry name" value="Condensation"/>
    <property type="match status" value="6"/>
</dbReference>
<organism evidence="6 7">
    <name type="scientific">Penicillium crustosum</name>
    <name type="common">Blue mold fungus</name>
    <dbReference type="NCBI Taxonomy" id="36656"/>
    <lineage>
        <taxon>Eukaryota</taxon>
        <taxon>Fungi</taxon>
        <taxon>Dikarya</taxon>
        <taxon>Ascomycota</taxon>
        <taxon>Pezizomycotina</taxon>
        <taxon>Eurotiomycetes</taxon>
        <taxon>Eurotiomycetidae</taxon>
        <taxon>Eurotiales</taxon>
        <taxon>Aspergillaceae</taxon>
        <taxon>Penicillium</taxon>
    </lineage>
</organism>
<dbReference type="InterPro" id="IPR001031">
    <property type="entry name" value="Thioesterase"/>
</dbReference>
<dbReference type="InterPro" id="IPR042099">
    <property type="entry name" value="ANL_N_sf"/>
</dbReference>
<evidence type="ECO:0000256" key="3">
    <source>
        <dbReference type="ARBA" id="ARBA00022598"/>
    </source>
</evidence>
<feature type="compositionally biased region" description="Polar residues" evidence="4">
    <location>
        <begin position="2585"/>
        <end position="2596"/>
    </location>
</feature>
<dbReference type="InterPro" id="IPR010071">
    <property type="entry name" value="AA_adenyl_dom"/>
</dbReference>
<dbReference type="SUPFAM" id="SSF53474">
    <property type="entry name" value="alpha/beta-Hydrolases"/>
    <property type="match status" value="1"/>
</dbReference>
<dbReference type="InterPro" id="IPR001242">
    <property type="entry name" value="Condensation_dom"/>
</dbReference>
<dbReference type="Gene3D" id="3.40.50.12780">
    <property type="entry name" value="N-terminal domain of ligase-like"/>
    <property type="match status" value="4"/>
</dbReference>
<dbReference type="Gene3D" id="3.30.559.10">
    <property type="entry name" value="Chloramphenicol acetyltransferase-like domain"/>
    <property type="match status" value="6"/>
</dbReference>
<dbReference type="InterPro" id="IPR020845">
    <property type="entry name" value="AMP-binding_CS"/>
</dbReference>
<keyword evidence="1" id="KW-0596">Phosphopantetheine</keyword>
<feature type="region of interest" description="Disordered" evidence="4">
    <location>
        <begin position="3940"/>
        <end position="3964"/>
    </location>
</feature>
<evidence type="ECO:0000256" key="4">
    <source>
        <dbReference type="SAM" id="MobiDB-lite"/>
    </source>
</evidence>
<dbReference type="Gene3D" id="3.30.559.30">
    <property type="entry name" value="Nonribosomal peptide synthetase, condensation domain"/>
    <property type="match status" value="6"/>
</dbReference>
<feature type="domain" description="Carrier" evidence="5">
    <location>
        <begin position="3772"/>
        <end position="3846"/>
    </location>
</feature>
<dbReference type="NCBIfam" id="NF003417">
    <property type="entry name" value="PRK04813.1"/>
    <property type="match status" value="4"/>
</dbReference>
<feature type="domain" description="Carrier" evidence="5">
    <location>
        <begin position="3866"/>
        <end position="3940"/>
    </location>
</feature>
<dbReference type="SUPFAM" id="SSF52777">
    <property type="entry name" value="CoA-dependent acyltransferases"/>
    <property type="match status" value="12"/>
</dbReference>
<dbReference type="CDD" id="cd05930">
    <property type="entry name" value="A_NRPS"/>
    <property type="match status" value="1"/>
</dbReference>
<dbReference type="SMART" id="SM00824">
    <property type="entry name" value="PKS_TE"/>
    <property type="match status" value="1"/>
</dbReference>
<dbReference type="Gene3D" id="3.40.50.1820">
    <property type="entry name" value="alpha/beta hydrolase"/>
    <property type="match status" value="1"/>
</dbReference>
<dbReference type="Gene3D" id="3.30.300.30">
    <property type="match status" value="4"/>
</dbReference>
<dbReference type="PROSITE" id="PS00012">
    <property type="entry name" value="PHOSPHOPANTETHEINE"/>
    <property type="match status" value="2"/>
</dbReference>
<evidence type="ECO:0000313" key="6">
    <source>
        <dbReference type="EMBL" id="KAF7526278.1"/>
    </source>
</evidence>
<dbReference type="PROSITE" id="PS00455">
    <property type="entry name" value="AMP_BINDING"/>
    <property type="match status" value="4"/>
</dbReference>
<dbReference type="InterPro" id="IPR029058">
    <property type="entry name" value="AB_hydrolase_fold"/>
</dbReference>
<keyword evidence="3" id="KW-0436">Ligase</keyword>
<feature type="region of interest" description="Disordered" evidence="4">
    <location>
        <begin position="2585"/>
        <end position="2611"/>
    </location>
</feature>
<dbReference type="SUPFAM" id="SSF56801">
    <property type="entry name" value="Acetyl-CoA synthetase-like"/>
    <property type="match status" value="4"/>
</dbReference>
<dbReference type="GO" id="GO:0072330">
    <property type="term" value="P:monocarboxylic acid biosynthetic process"/>
    <property type="evidence" value="ECO:0007669"/>
    <property type="project" value="UniProtKB-ARBA"/>
</dbReference>
<comment type="caution">
    <text evidence="6">The sequence shown here is derived from an EMBL/GenBank/DDBJ whole genome shotgun (WGS) entry which is preliminary data.</text>
</comment>
<dbReference type="Gene3D" id="1.10.1200.10">
    <property type="entry name" value="ACP-like"/>
    <property type="match status" value="6"/>
</dbReference>
<evidence type="ECO:0000313" key="7">
    <source>
        <dbReference type="Proteomes" id="UP000701341"/>
    </source>
</evidence>
<dbReference type="EMBL" id="JAAOZQ010000023">
    <property type="protein sequence ID" value="KAF7526278.1"/>
    <property type="molecule type" value="Genomic_DNA"/>
</dbReference>
<dbReference type="OrthoDB" id="4302272at2759"/>
<evidence type="ECO:0000259" key="5">
    <source>
        <dbReference type="PROSITE" id="PS50075"/>
    </source>
</evidence>
<dbReference type="GO" id="GO:0044550">
    <property type="term" value="P:secondary metabolite biosynthetic process"/>
    <property type="evidence" value="ECO:0007669"/>
    <property type="project" value="TreeGrafter"/>
</dbReference>
<dbReference type="GO" id="GO:0017000">
    <property type="term" value="P:antibiotic biosynthetic process"/>
    <property type="evidence" value="ECO:0007669"/>
    <property type="project" value="UniProtKB-ARBA"/>
</dbReference>
<keyword evidence="7" id="KW-1185">Reference proteome</keyword>
<dbReference type="PANTHER" id="PTHR45527:SF1">
    <property type="entry name" value="FATTY ACID SYNTHASE"/>
    <property type="match status" value="1"/>
</dbReference>
<feature type="domain" description="Carrier" evidence="5">
    <location>
        <begin position="3975"/>
        <end position="4049"/>
    </location>
</feature>
<dbReference type="PANTHER" id="PTHR45527">
    <property type="entry name" value="NONRIBOSOMAL PEPTIDE SYNTHETASE"/>
    <property type="match status" value="1"/>
</dbReference>
<dbReference type="InterPro" id="IPR006162">
    <property type="entry name" value="Ppantetheine_attach_site"/>
</dbReference>
<dbReference type="NCBIfam" id="TIGR01733">
    <property type="entry name" value="AA-adenyl-dom"/>
    <property type="match status" value="1"/>
</dbReference>
<evidence type="ECO:0000256" key="1">
    <source>
        <dbReference type="ARBA" id="ARBA00022450"/>
    </source>
</evidence>
<dbReference type="InterPro" id="IPR020806">
    <property type="entry name" value="PKS_PP-bd"/>
</dbReference>
<dbReference type="InterPro" id="IPR020802">
    <property type="entry name" value="TesA-like"/>
</dbReference>
<feature type="compositionally biased region" description="Polar residues" evidence="4">
    <location>
        <begin position="3940"/>
        <end position="3952"/>
    </location>
</feature>
<dbReference type="InterPro" id="IPR000873">
    <property type="entry name" value="AMP-dep_synth/lig_dom"/>
</dbReference>
<accession>A0A9P5GKZ6</accession>
<reference evidence="6" key="1">
    <citation type="submission" date="2020-02" db="EMBL/GenBank/DDBJ databases">
        <authorList>
            <person name="Lichtner F.J."/>
        </authorList>
    </citation>
    <scope>NUCLEOTIDE SEQUENCE</scope>
    <source>
        <strain evidence="6">G10</strain>
    </source>
</reference>
<feature type="domain" description="Carrier" evidence="5">
    <location>
        <begin position="2061"/>
        <end position="2136"/>
    </location>
</feature>
<dbReference type="InterPro" id="IPR009081">
    <property type="entry name" value="PP-bd_ACP"/>
</dbReference>
<dbReference type="InterPro" id="IPR023213">
    <property type="entry name" value="CAT-like_dom_sf"/>
</dbReference>
<dbReference type="PROSITE" id="PS50075">
    <property type="entry name" value="CARRIER"/>
    <property type="match status" value="5"/>
</dbReference>
<dbReference type="Pfam" id="PF00975">
    <property type="entry name" value="Thioesterase"/>
    <property type="match status" value="1"/>
</dbReference>
<evidence type="ECO:0000256" key="2">
    <source>
        <dbReference type="ARBA" id="ARBA00022553"/>
    </source>
</evidence>
<name>A0A9P5GKZ6_PENCR</name>
<protein>
    <recommendedName>
        <fullName evidence="5">Carrier domain-containing protein</fullName>
    </recommendedName>
</protein>
<dbReference type="SMART" id="SM00823">
    <property type="entry name" value="PKS_PP"/>
    <property type="match status" value="5"/>
</dbReference>
<sequence length="5761" mass="638840">MLPIATAFDGVANSSSEAIAVQFEETQFWTYAQLQKASRQIAQGLDAHVGPGQSVAVLLPRSPTQIAAIIAILRLGAVYVPINMDLPQGRIEQLLAQLTDPLVLCLHGQKPPVLQDVNQAWLAVNSQEKSINVICNKIASRDLQEIRREVHVEDVAAVLFTSGSTGLPKGVWLTHQNLLWPAQTVARQMQITPASRMLQFSQCSFDAHLIDILSTILYGGCLLQVSQDNVMSDLTGWIRRMNPNTAHFTPSTILLLDPLRVPSIKRLVVSGEQVSRDLVDRWANRVHLVNLYGPCEASSITFKILHSGDDFNSVGKAASYASIAIVDAAGIEQSAGVPGELAVKGETVFQGYCNFASHDRFLGTVQRLNGPDRGPWYLTGDRAYVDQSGEFHLLGRDDDQVKINGQRVELGEIEHAIQHHVGRVIVRAHRVDGHTRLFALVSTAKTLGAPDKEIELEKEAHGLQKTVVAVCRGLFPAYMVPRVLVVEALPQSRNGKIDLQKIKLFLAQLYENDQEPKLTMQQLDEMEDRIQRLVYQRLLQHVPKNDSLFDWGFSSLDAMFLAQLLFDTTGCQISFRQILEAPRIIDIARFCRGGSSMAAAPPLPLLCPAGKCFTPTIGQESMLNACMVFGNQMHILTFAYEIESTELDPSLLLKCVQTIYDRHEAFNTTYEHDFAVLPSAQARVNAQGSLPNRTVFHPWTKSENCTEDAKKVEIFRRELNRDADMDLMEDSPAWTALHQLTQRGEKWLVVFKFHHLVIDELSFDIFLSEVQELYSSGCKKQLPPPATQYSQFAQVHRKDTEEKAARDLSWWNSLGKSLRPSNLFAEHHGMSGSLLSLASDIYWHDLHDSDVTNLLKHSGNGTSMFISWLGFTQVFLSRMTGKEQYLLGVPTSHRTIDRRFTTVVGYCVSLIVVPVLVKPKKTITQHIAEMSKLYWECVEHQQSVEDVLRCFAATEGGSQHAGLNVQFAFHERNVTQSVSDGVSLPWQEVQAPSRGSHYDLIIHIDSSSHPRRVGFEYRTEVLNKSAIIDWAAAFEQLLGSIDTAVDPRVSEDPLTGITEAQNVLSPTLSRPIEIRTSESQVIPATRLDLSVTNAGLDAATIHDALQRASIVDSDVEYIYAPSAMQLSMLLQASLSPSTYNLTLALHLEGRVDVQQLRNAWYKVVTAHPALRTIFHGIDHESLPYVGVELKPGIRVPVFNFVDQSAMTFSELSTLLDSEQNALHKTRNGLLHRFLLVRATDDQYNLVLTMHHAIIDGWSLRRLMADLRTAYANEKVVAGISISTLLAEKTGLDKNLARIFWSQYLATAKGPDVVKSDVDAGDQLTPDIKIIQPRRPSRITPSALSGVSRKFGVTSFTVVQALLGLVLPRTNQTKSTIFWTTSSGRADLTGDVDAIGNFLTSIPCVVNVEDDVSIESWLKQTQKGFQKSLEYDYLPTPDILKCLPETQTQVHTLIIFENHPGEGLEGLAEDIRITKVEGQEYSDVPLTIIVQPNEESVTLTAKVDQNRVHSGLAQRILDRLQGACEELCSAVTTCHTTQSLAAHSNEYLEKSAALSQNLEIRQQPSSSEHLVSLFIEAAKRYPDCLALSTVSSQITFAELNYLTAKVARKLIQTSGNRPGVVTLFLDRGITMIIAMIAALRAGMTYCPLEYDAPSARLDKQTRQINASLVISDHRGFSRLGTGFYQGLQTLDIDQALQSPVNDLSVILPVVSSESLAYIMFTSGTTSEPKACTLSHRAVAQYVRQAIVHYGFKPGSRVLLCANYVFDASVTDIFGCLTSGATLCQVPEDSLRSDLAMCINTLRIDSLHVTPSMLGLLTPSSVLTLRTVILGGEIISPDLVEQWAECVDLYGSYGPTETAVQVLIHCARKGTCIAYDALPGNLVILVNRDGEVCYADEPGEVLIAGNQLFEGYYGNKTATEGAITRLPAFGNTRFYRTGDLGVYTPELRIRILGRHDHQLKVSGVRINPDEVESVLRLHPTVHRAVVTVVNGRLQAAVEAHEPKHDLETMEIMEFCKIHLPERLVPIVSQVNEIPTLPSMKVDRRAAAQILMQASVGVGSPTSGSLSPNEKLIAGLVKEITGNDVSSAHVPLQQLGLDSLGLMRLRGALAKQYNISLTYVKLRRARTLNGIAALLQPATCGESIVPSCPTLEHQSIALGSYPALRSQVTMWLAQERLQDATYNVERTIELSGLSGAAVLAGVMAVTSQLEMFRTAFAHNKAQGKVLQILGHQVLIEAHYHTLSAEKDAMQQVKEILAGSSSRALDLHRGPLSIFHVFSESENRSYLSTTIHHILLDAYTAAEVTMLIVKASRGELVVNHNDNTASYAKRLTEAGNSQADQNRRLENWLAMLQGALPFVPARPALTNGAGFQSVRRRSFLGPSWHGEISFDILLALFLALMHRYSGSGDVLVTTPVSERGYAPGASTVLGNLTHTAFLRSRLSGQDSFNELLTRTQASIEFAMENIVPLESVFSQAGRKLDDHSVQFVTHDNRPFEQKGMVDRTLDVVDQSRPMFDLMWHVFIHEDAMEILVEYNTERHHGAWMHSAIDGYATLVSTIANKKNQPVNSLLNDILPPPWVVPERVTFSQAETMSTSSNSIKMSPDPSSPDVGDHSEKLQLNKKELPQADGLDSLATSLVLSTKCNTPSNDSTADEEVDSASLSLQELKDAMSHAICKSLGITTVDPDRNLRELGLDSFASMAFISHMYNFYPELEIGIHDIVQYPTISDLANYALQIQANDSPLDPNMQDHEYLVVSPSASNEEGVKVAQASSIQRRFFLLQEQLGDTTYIVPLLYLVVSQDLSKVLDAVQKIAQHHEIFRTTFDLEGDTVVQKVASYARYSFEVDDLRHRGNIDEAKLAMRQVCAGICGQEFDLTMGPLLRCRGFILPDGQQYVFLNFHHIIADEQSVSCFVRHVEMIVKKKGPIDTIVPSTSYLDFSERHNRALQPDHISSARKWWTEQMRSQPLKAWSTSHESQTEQFAPAKHVRHIASFDFDPASWAYSCGATPFGTYLFTLQLLLTLRSGSRGSTILIPATSRSPRFGEQEMYGCFVNTLPVPMIAETDTTAMESLMAFNPTLFKILGFSNLPFENIMEFNGHKMGDFDMMFVYHEDQKVKNEASMLQPAMDLMPALPGITAKFPITFSMTRCVNNGSTTLKMYVEHNPNLVSSDEAATVCQQFEDVLRLLTLRQGDLSLDVIRQTLDHGPVVPYSFHGKWDRHILDDPLSDIQIMQQAKKTPETTAIVFEDSASVTYRELVEMVHGVAHFLCSQVPASELHRQNVCIVGDVSIARIVAILAIMSIGAAYIPLDMKNPLEWNATIIRDCNPKCILFLPEESGSARAEASNSLRAYLPTISSSIHGIGITTPLPKATNPAIDMQRRSEMDLAYVLYTSGSTGVPKGVAIEHRALKNSVHEHVKLYHLSAEIRLLALAPWTFDVSLMDLFGPLVVGATMCIGRNDYVFSDIEEVATEMSITHISTTPTVAALLRPSHLPSVRMLAIGGEPLTAVVRDTWAEKVTLMNVYGPTEATVDVVCRQVARDTSPKNIGWPLTNVFVFIVNEEMQQVSVGEVGQLAVSGPQVARGYIREPQGKPSPFVNHPLYGRLYLTGDYAQFEPDGSVICLGRMDTMVNLRGLRIELGAIEQVVDKVLDTGKCVTLKIERDGQEALVAIFTNKNEQSEIELLPRPVGQELARLFEFARALSNKLPSYFMPTYWIPVTGFPRNKSQKLDRKAIQKYIDAMPSNVLSQYRWDQSEPKEAQKLETTPKVEHTTLVMTSNDSLTPSQETIRQAFSSVLGDKAYTPGSNFFSLGGDSISAIRLCSALRAKGAQVKVRELYERPTIEKLAVLVEQRMPEKQGSIQPANSPPKVQTSSVNSEVERIIIDAMYKVLSAQDVKVDSNFFTLGGDSISAIRFSTTLRSAGFSVKVRDIYETPTARLLATKLSPSRSSFRASQPSHVSAATPIPPPPEPTVATQISLKSPGSAPELVTVVCAAFRKVLGGRSMEDQSNFFTLGGDSISAIRCCTALRSSGFTVKVRDIYENPTVTALASLLAQRGPKPEQQSPSHVSNASLLRNTPIVEWFFRSARANENWFNQGHVIQLADPHRFTDLERAWQTLTSLHPMLRARVVGEGSEKSIAVPNSSNPQDYCVLRRNMNSWEEFRQAAQELQSRLNIRKGPICGLGDFTVESTVYAVIVINHLAVDVVSWHIIWHDLDCLLQGIRPEDEFNTFKDWSDHLATRSTKKRLLDCPASEAGNDFFDIDAVALQKNTGSSVHFASLKSPAEIVELATKVHDVEVVDIILAALLLAIRRWKSATRVELNFESHGRELNHETLDVTRTVGWFTYIIPISFSLLPDTAGRDFVKQVREHRINAVRQIDCAAPIPDQVQTHPCTFNYLGYTTSSSSYASFKKVRADIGPLEDPRNRRCFTIDFEAAVSNNLLTVGAFFSTELFSRESLTQLLEFWTADIRDLSTNDSSCTPVASVESVIPMDAALESDRPAIEASLGSHRIPAKSVEEVLPATDMQTAMMLASLGSRSYMHRYDYVLEVQDLDRFCRAWEEVFINRHSIFRTVLIPISRPGSTTMAQVVLQKETVVGRLLVREEPPKTQRAMTGQLLSVLYVFKSSAGSLNASWVCHHALMDGWSRRLVFDEVRRLYAGHTLSSPPAQFRDLVFHLQSQKEQNDQFWSRFIENAQPSLLVEHGADERLSVRQPKSRQYRIRINVDPEDMQAVARDHCTTISALYQASWGLTLAVYLSSADVTFGLINAGRSLDLDGIHAIVGPCLNNTPMRIQVNWTDKMSQYIEQVSEVSMERSQYEGLSLRQIYAASGQSDLFNTTLLVPFSPLAVASSSNPTGPSSSFKMELQSRDEVTDLPLLMSVEQGVSVAKTTVLTLRTNSRQFSQTFCERLLYSFGKSLEYVSSLARGIDCTLSDISLLDENHSQILDRHARGGVFPDQYAWTSYQLLSYRVQQTPQSLAVEYHQRGQTKTLTYEQLETQVQMVAAHLAAAGIEHRTRIALFLDKSIELVVSIFAAHCLDCAYVPLDIESPAASITTLIEQTDPSAIITTPNLRASLPNNLVPVFTTDTLFSPQKSISLSRRSQNAGLDDLAAVLFTSGTTGTPKGVSMPHRQIVGYGIMMAQAVGYTTTDRIFWFARPVFDVSQSDLFGSVFAGATLVITPHADAMARLAPLLAQLQITSTSVTPSIASLLRPQNLPLIRSLFLAGEMASQEVIRRWSSTVRVINGYGPTEGVVVAWKHMKPDTSPHCIGRTAIGMDVFVLDAHMRQAPIGVRGTIWIAGRQLSQGYFGQPGVTDQVFRPNIFGHGLIYNTGDIGVWSHAGELLYLSREDRQVKINGRRVELAEIESSLSTDSVQVAVLLLNTAGDRKELVAFFAQEEDPQKNHSVVEAELSAQANRYLPPHMVPRRFISIPHLPLNGNAKIDTKRLEQDYLNGSLPYAKAITTKTARISEDPIFPKITMTDEELDGRLSEAFIHFPPALSAENKTAVETSKRPTMFLFFAVTGTSVQYRLLAQRLPTYRVIGVDHLRPNQPEAYPSITSMAADLAAILRRQQPRGPYNLGGFSFGGLVAWAVAKYLEQHGETVRLILIDSEALVQAPIPPPASTQDSQSATAEQEMREKMYERLFDIPSREIADPVAIPELAEFRDTLLTQAHHNLAIHDVFRPEVLRAPVLLICRCMEKKDHPEEVRFDGNSNRHQGACQGTNGFAEFAAGRLDVRCVPSSDHYTMLKEERCLQAIGKILEEDWRERK</sequence>
<dbReference type="InterPro" id="IPR036736">
    <property type="entry name" value="ACP-like_sf"/>
</dbReference>
<dbReference type="SUPFAM" id="SSF47336">
    <property type="entry name" value="ACP-like"/>
    <property type="match status" value="6"/>
</dbReference>
<gene>
    <name evidence="6" type="ORF">PCG10_004214</name>
</gene>
<dbReference type="Proteomes" id="UP000701341">
    <property type="component" value="Unassembled WGS sequence"/>
</dbReference>
<feature type="domain" description="Carrier" evidence="5">
    <location>
        <begin position="2657"/>
        <end position="2733"/>
    </location>
</feature>
<dbReference type="InterPro" id="IPR045851">
    <property type="entry name" value="AMP-bd_C_sf"/>
</dbReference>
<dbReference type="Pfam" id="PF00501">
    <property type="entry name" value="AMP-binding"/>
    <property type="match status" value="4"/>
</dbReference>
<keyword evidence="2" id="KW-0597">Phosphoprotein</keyword>
<dbReference type="GO" id="GO:0016874">
    <property type="term" value="F:ligase activity"/>
    <property type="evidence" value="ECO:0007669"/>
    <property type="project" value="UniProtKB-KW"/>
</dbReference>
<dbReference type="GO" id="GO:0005737">
    <property type="term" value="C:cytoplasm"/>
    <property type="evidence" value="ECO:0007669"/>
    <property type="project" value="TreeGrafter"/>
</dbReference>